<dbReference type="GO" id="GO:0061711">
    <property type="term" value="F:tRNA N(6)-L-threonylcarbamoyladenine synthase activity"/>
    <property type="evidence" value="ECO:0007669"/>
    <property type="project" value="UniProtKB-EC"/>
</dbReference>
<dbReference type="GO" id="GO:0046872">
    <property type="term" value="F:metal ion binding"/>
    <property type="evidence" value="ECO:0007669"/>
    <property type="project" value="UniProtKB-KW"/>
</dbReference>
<evidence type="ECO:0000256" key="5">
    <source>
        <dbReference type="ARBA" id="ARBA00023315"/>
    </source>
</evidence>
<name>A0A938XQ48_9FIRM</name>
<dbReference type="SUPFAM" id="SSF53067">
    <property type="entry name" value="Actin-like ATPase domain"/>
    <property type="match status" value="1"/>
</dbReference>
<evidence type="ECO:0000313" key="8">
    <source>
        <dbReference type="EMBL" id="MBM7555235.1"/>
    </source>
</evidence>
<keyword evidence="5 8" id="KW-0012">Acyltransferase</keyword>
<dbReference type="InterPro" id="IPR017861">
    <property type="entry name" value="KAE1/TsaD"/>
</dbReference>
<keyword evidence="3" id="KW-0819">tRNA processing</keyword>
<evidence type="ECO:0000259" key="7">
    <source>
        <dbReference type="Pfam" id="PF00814"/>
    </source>
</evidence>
<protein>
    <recommendedName>
        <fullName evidence="1">N(6)-L-threonylcarbamoyladenine synthase</fullName>
        <ecNumber evidence="1">2.3.1.234</ecNumber>
    </recommendedName>
</protein>
<dbReference type="Proteomes" id="UP000774000">
    <property type="component" value="Unassembled WGS sequence"/>
</dbReference>
<dbReference type="InterPro" id="IPR043129">
    <property type="entry name" value="ATPase_NBD"/>
</dbReference>
<dbReference type="EMBL" id="JAFBDQ010000001">
    <property type="protein sequence ID" value="MBM7555235.1"/>
    <property type="molecule type" value="Genomic_DNA"/>
</dbReference>
<keyword evidence="4" id="KW-0479">Metal-binding</keyword>
<accession>A0A938XQ48</accession>
<proteinExistence type="predicted"/>
<dbReference type="PANTHER" id="PTHR11735">
    <property type="entry name" value="TRNA N6-ADENOSINE THREONYLCARBAMOYLTRANSFERASE"/>
    <property type="match status" value="1"/>
</dbReference>
<comment type="caution">
    <text evidence="8">The sequence shown here is derived from an EMBL/GenBank/DDBJ whole genome shotgun (WGS) entry which is preliminary data.</text>
</comment>
<gene>
    <name evidence="8" type="ORF">JOC47_000059</name>
</gene>
<feature type="domain" description="Gcp-like" evidence="7">
    <location>
        <begin position="47"/>
        <end position="309"/>
    </location>
</feature>
<dbReference type="Gene3D" id="3.30.420.40">
    <property type="match status" value="2"/>
</dbReference>
<keyword evidence="2 8" id="KW-0808">Transferase</keyword>
<comment type="catalytic activity">
    <reaction evidence="6">
        <text>L-threonylcarbamoyladenylate + adenosine(37) in tRNA = N(6)-L-threonylcarbamoyladenosine(37) in tRNA + AMP + H(+)</text>
        <dbReference type="Rhea" id="RHEA:37059"/>
        <dbReference type="Rhea" id="RHEA-COMP:10162"/>
        <dbReference type="Rhea" id="RHEA-COMP:10163"/>
        <dbReference type="ChEBI" id="CHEBI:15378"/>
        <dbReference type="ChEBI" id="CHEBI:73682"/>
        <dbReference type="ChEBI" id="CHEBI:74411"/>
        <dbReference type="ChEBI" id="CHEBI:74418"/>
        <dbReference type="ChEBI" id="CHEBI:456215"/>
        <dbReference type="EC" id="2.3.1.234"/>
    </reaction>
</comment>
<dbReference type="PANTHER" id="PTHR11735:SF14">
    <property type="entry name" value="TRNA N6-ADENOSINE THREONYLCARBAMOYLTRANSFERASE"/>
    <property type="match status" value="1"/>
</dbReference>
<dbReference type="GO" id="GO:0000408">
    <property type="term" value="C:EKC/KEOPS complex"/>
    <property type="evidence" value="ECO:0007669"/>
    <property type="project" value="TreeGrafter"/>
</dbReference>
<dbReference type="GO" id="GO:0005737">
    <property type="term" value="C:cytoplasm"/>
    <property type="evidence" value="ECO:0007669"/>
    <property type="project" value="TreeGrafter"/>
</dbReference>
<evidence type="ECO:0000256" key="6">
    <source>
        <dbReference type="ARBA" id="ARBA00048117"/>
    </source>
</evidence>
<dbReference type="EC" id="2.3.1.234" evidence="1"/>
<organism evidence="8 9">
    <name type="scientific">Halanaerobacter jeridensis</name>
    <dbReference type="NCBI Taxonomy" id="706427"/>
    <lineage>
        <taxon>Bacteria</taxon>
        <taxon>Bacillati</taxon>
        <taxon>Bacillota</taxon>
        <taxon>Clostridia</taxon>
        <taxon>Halanaerobiales</taxon>
        <taxon>Halobacteroidaceae</taxon>
        <taxon>Halanaerobacter</taxon>
    </lineage>
</organism>
<dbReference type="AlphaFoldDB" id="A0A938XQ48"/>
<evidence type="ECO:0000313" key="9">
    <source>
        <dbReference type="Proteomes" id="UP000774000"/>
    </source>
</evidence>
<dbReference type="PRINTS" id="PR00789">
    <property type="entry name" value="OSIALOPTASE"/>
</dbReference>
<evidence type="ECO:0000256" key="1">
    <source>
        <dbReference type="ARBA" id="ARBA00012156"/>
    </source>
</evidence>
<dbReference type="Pfam" id="PF00814">
    <property type="entry name" value="TsaD"/>
    <property type="match status" value="1"/>
</dbReference>
<evidence type="ECO:0000256" key="4">
    <source>
        <dbReference type="ARBA" id="ARBA00022723"/>
    </source>
</evidence>
<keyword evidence="9" id="KW-1185">Reference proteome</keyword>
<dbReference type="RefSeq" id="WP_204699963.1">
    <property type="nucleotide sequence ID" value="NZ_JAFBDQ010000001.1"/>
</dbReference>
<dbReference type="GO" id="GO:0008033">
    <property type="term" value="P:tRNA processing"/>
    <property type="evidence" value="ECO:0007669"/>
    <property type="project" value="UniProtKB-KW"/>
</dbReference>
<evidence type="ECO:0000256" key="3">
    <source>
        <dbReference type="ARBA" id="ARBA00022694"/>
    </source>
</evidence>
<dbReference type="InterPro" id="IPR000905">
    <property type="entry name" value="Gcp-like_dom"/>
</dbReference>
<sequence length="318" mass="34442">MSKDLILGIDTSNYTTSAALVAQTGELVTQNRARLEVEKGNRGLRQSKAVFQHVEKLPEIINEVIAGHQEQIVKIVVSSRPRNEADSYMPVFRVGEGQAATLAQALNASLEKVSHQAGHLMAGLWSNEIYHSERFLALHLSGGTSELLLVNEKENASFEIEKIGGSQDLTAGQFIDRVGVKLGLSFPAGPELEKLAQQGSEDTVDIPHSVQGLEVSFSGPCSAAMREIEAGKNKADIALGVQQSIAHSLIEVLSKAVKEYDCQDVLLVGGVMANQYLRDKLKADLEEKNSDTQLYFADPRWSSDNAVGTAAIGLKFDN</sequence>
<reference evidence="8" key="1">
    <citation type="submission" date="2021-01" db="EMBL/GenBank/DDBJ databases">
        <title>Genomic Encyclopedia of Type Strains, Phase IV (KMG-IV): sequencing the most valuable type-strain genomes for metagenomic binning, comparative biology and taxonomic classification.</title>
        <authorList>
            <person name="Goeker M."/>
        </authorList>
    </citation>
    <scope>NUCLEOTIDE SEQUENCE</scope>
    <source>
        <strain evidence="8">DSM 23230</strain>
    </source>
</reference>
<evidence type="ECO:0000256" key="2">
    <source>
        <dbReference type="ARBA" id="ARBA00022679"/>
    </source>
</evidence>